<name>A0A449A8Y8_9BACT</name>
<evidence type="ECO:0000256" key="1">
    <source>
        <dbReference type="ARBA" id="ARBA00001946"/>
    </source>
</evidence>
<evidence type="ECO:0000256" key="9">
    <source>
        <dbReference type="ARBA" id="ARBA00023306"/>
    </source>
</evidence>
<dbReference type="Gene3D" id="3.40.50.300">
    <property type="entry name" value="P-loop containing nucleotide triphosphate hydrolases"/>
    <property type="match status" value="1"/>
</dbReference>
<dbReference type="PROSITE" id="PS51706">
    <property type="entry name" value="G_ENGB"/>
    <property type="match status" value="1"/>
</dbReference>
<dbReference type="GO" id="GO:0005525">
    <property type="term" value="F:GTP binding"/>
    <property type="evidence" value="ECO:0007669"/>
    <property type="project" value="UniProtKB-UniRule"/>
</dbReference>
<dbReference type="InterPro" id="IPR027417">
    <property type="entry name" value="P-loop_NTPase"/>
</dbReference>
<keyword evidence="7 10" id="KW-0342">GTP-binding</keyword>
<dbReference type="InterPro" id="IPR019987">
    <property type="entry name" value="GTP-bd_ribosome_bio_YsxC"/>
</dbReference>
<dbReference type="PANTHER" id="PTHR11649:SF13">
    <property type="entry name" value="ENGB-TYPE G DOMAIN-CONTAINING PROTEIN"/>
    <property type="match status" value="1"/>
</dbReference>
<dbReference type="Proteomes" id="UP000290942">
    <property type="component" value="Chromosome"/>
</dbReference>
<dbReference type="SUPFAM" id="SSF52540">
    <property type="entry name" value="P-loop containing nucleoside triphosphate hydrolases"/>
    <property type="match status" value="1"/>
</dbReference>
<comment type="cofactor">
    <cofactor evidence="1">
        <name>Mg(2+)</name>
        <dbReference type="ChEBI" id="CHEBI:18420"/>
    </cofactor>
</comment>
<keyword evidence="5 10" id="KW-0547">Nucleotide-binding</keyword>
<evidence type="ECO:0000256" key="10">
    <source>
        <dbReference type="HAMAP-Rule" id="MF_00321"/>
    </source>
</evidence>
<dbReference type="RefSeq" id="WP_129687610.1">
    <property type="nucleotide sequence ID" value="NZ_LR214970.1"/>
</dbReference>
<dbReference type="GO" id="GO:0000917">
    <property type="term" value="P:division septum assembly"/>
    <property type="evidence" value="ECO:0007669"/>
    <property type="project" value="UniProtKB-KW"/>
</dbReference>
<evidence type="ECO:0000256" key="6">
    <source>
        <dbReference type="ARBA" id="ARBA00022842"/>
    </source>
</evidence>
<gene>
    <name evidence="10 12" type="primary">engB</name>
    <name evidence="12" type="synonym">ysxC</name>
    <name evidence="12" type="ORF">NCTC10122_00282</name>
</gene>
<keyword evidence="4" id="KW-0479">Metal-binding</keyword>
<organism evidence="12 13">
    <name type="scientific">Mycoplasmopsis bovigenitalium</name>
    <dbReference type="NCBI Taxonomy" id="2112"/>
    <lineage>
        <taxon>Bacteria</taxon>
        <taxon>Bacillati</taxon>
        <taxon>Mycoplasmatota</taxon>
        <taxon>Mycoplasmoidales</taxon>
        <taxon>Metamycoplasmataceae</taxon>
        <taxon>Mycoplasmopsis</taxon>
    </lineage>
</organism>
<keyword evidence="3 10" id="KW-0132">Cell division</keyword>
<dbReference type="PANTHER" id="PTHR11649">
    <property type="entry name" value="MSS1/TRME-RELATED GTP-BINDING PROTEIN"/>
    <property type="match status" value="1"/>
</dbReference>
<keyword evidence="6" id="KW-0460">Magnesium</keyword>
<evidence type="ECO:0000256" key="3">
    <source>
        <dbReference type="ARBA" id="ARBA00022618"/>
    </source>
</evidence>
<protein>
    <recommendedName>
        <fullName evidence="10">Probable GTP-binding protein EngB</fullName>
    </recommendedName>
</protein>
<comment type="similarity">
    <text evidence="2 10">Belongs to the TRAFAC class TrmE-Era-EngA-EngB-Septin-like GTPase superfamily. EngB GTPase family.</text>
</comment>
<dbReference type="InterPro" id="IPR030393">
    <property type="entry name" value="G_ENGB_dom"/>
</dbReference>
<keyword evidence="8 10" id="KW-0717">Septation</keyword>
<evidence type="ECO:0000256" key="7">
    <source>
        <dbReference type="ARBA" id="ARBA00023134"/>
    </source>
</evidence>
<dbReference type="CDD" id="cd01876">
    <property type="entry name" value="YihA_EngB"/>
    <property type="match status" value="1"/>
</dbReference>
<accession>A0A449A8Y8</accession>
<dbReference type="GO" id="GO:0046872">
    <property type="term" value="F:metal ion binding"/>
    <property type="evidence" value="ECO:0007669"/>
    <property type="project" value="UniProtKB-KW"/>
</dbReference>
<evidence type="ECO:0000256" key="2">
    <source>
        <dbReference type="ARBA" id="ARBA00009638"/>
    </source>
</evidence>
<evidence type="ECO:0000256" key="4">
    <source>
        <dbReference type="ARBA" id="ARBA00022723"/>
    </source>
</evidence>
<dbReference type="Pfam" id="PF01926">
    <property type="entry name" value="MMR_HSR1"/>
    <property type="match status" value="1"/>
</dbReference>
<dbReference type="NCBIfam" id="TIGR03598">
    <property type="entry name" value="GTPase_YsxC"/>
    <property type="match status" value="1"/>
</dbReference>
<dbReference type="AlphaFoldDB" id="A0A449A8Y8"/>
<proteinExistence type="inferred from homology"/>
<comment type="function">
    <text evidence="10">Necessary for normal cell division and for the maintenance of normal septation.</text>
</comment>
<dbReference type="HAMAP" id="MF_00321">
    <property type="entry name" value="GTPase_EngB"/>
    <property type="match status" value="1"/>
</dbReference>
<evidence type="ECO:0000256" key="5">
    <source>
        <dbReference type="ARBA" id="ARBA00022741"/>
    </source>
</evidence>
<evidence type="ECO:0000313" key="12">
    <source>
        <dbReference type="EMBL" id="VEU60684.1"/>
    </source>
</evidence>
<reference evidence="12 13" key="1">
    <citation type="submission" date="2019-01" db="EMBL/GenBank/DDBJ databases">
        <authorList>
            <consortium name="Pathogen Informatics"/>
        </authorList>
    </citation>
    <scope>NUCLEOTIDE SEQUENCE [LARGE SCALE GENOMIC DNA]</scope>
    <source>
        <strain evidence="12 13">NCTC10122</strain>
    </source>
</reference>
<dbReference type="EMBL" id="LR214970">
    <property type="protein sequence ID" value="VEU60684.1"/>
    <property type="molecule type" value="Genomic_DNA"/>
</dbReference>
<feature type="domain" description="EngB-type G" evidence="11">
    <location>
        <begin position="19"/>
        <end position="194"/>
    </location>
</feature>
<evidence type="ECO:0000256" key="8">
    <source>
        <dbReference type="ARBA" id="ARBA00023210"/>
    </source>
</evidence>
<evidence type="ECO:0000313" key="13">
    <source>
        <dbReference type="Proteomes" id="UP000290942"/>
    </source>
</evidence>
<keyword evidence="9 10" id="KW-0131">Cell cycle</keyword>
<dbReference type="GO" id="GO:0005829">
    <property type="term" value="C:cytosol"/>
    <property type="evidence" value="ECO:0007669"/>
    <property type="project" value="TreeGrafter"/>
</dbReference>
<dbReference type="InterPro" id="IPR006073">
    <property type="entry name" value="GTP-bd"/>
</dbReference>
<sequence length="202" mass="23506">MWKFVTSSLSEKTWHDTKGSIQLVFWGLSNVGKSSLLNSLTNQKIAFVSKTPGRTQLINFFKDNNDKYIVDLPGYGYAKMPKNQQENMLKSIKKFLEFNINPKHLFLLIDSRTSFTKIDLEVLAYIKYINIHFLIVYTKIDKLNQKEKSQLIKKHNQLLNDGLIDEDTETFIVSSEKNINIDELATYMQAILYPDQMEVINE</sequence>
<evidence type="ECO:0000259" key="11">
    <source>
        <dbReference type="PROSITE" id="PS51706"/>
    </source>
</evidence>